<dbReference type="InterPro" id="IPR052579">
    <property type="entry name" value="Zinc_finger_SWIM"/>
</dbReference>
<dbReference type="STRING" id="3218.A0A2K1IJQ4"/>
<keyword evidence="4" id="KW-1185">Reference proteome</keyword>
<dbReference type="EnsemblPlants" id="Pp3c23_16940V3.1">
    <property type="protein sequence ID" value="Pp3c23_16940V3.1"/>
    <property type="gene ID" value="Pp3c23_16940"/>
</dbReference>
<feature type="region of interest" description="Disordered" evidence="1">
    <location>
        <begin position="1"/>
        <end position="88"/>
    </location>
</feature>
<gene>
    <name evidence="2" type="ORF">PHYPA_028192</name>
</gene>
<organism evidence="2">
    <name type="scientific">Physcomitrium patens</name>
    <name type="common">Spreading-leaved earth moss</name>
    <name type="synonym">Physcomitrella patens</name>
    <dbReference type="NCBI Taxonomy" id="3218"/>
    <lineage>
        <taxon>Eukaryota</taxon>
        <taxon>Viridiplantae</taxon>
        <taxon>Streptophyta</taxon>
        <taxon>Embryophyta</taxon>
        <taxon>Bryophyta</taxon>
        <taxon>Bryophytina</taxon>
        <taxon>Bryopsida</taxon>
        <taxon>Funariidae</taxon>
        <taxon>Funariales</taxon>
        <taxon>Funariaceae</taxon>
        <taxon>Physcomitrium</taxon>
    </lineage>
</organism>
<accession>A0A2K1IJQ4</accession>
<feature type="compositionally biased region" description="Polar residues" evidence="1">
    <location>
        <begin position="1"/>
        <end position="10"/>
    </location>
</feature>
<proteinExistence type="predicted"/>
<feature type="compositionally biased region" description="Basic and acidic residues" evidence="1">
    <location>
        <begin position="11"/>
        <end position="25"/>
    </location>
</feature>
<reference evidence="2 4" key="1">
    <citation type="journal article" date="2008" name="Science">
        <title>The Physcomitrella genome reveals evolutionary insights into the conquest of land by plants.</title>
        <authorList>
            <person name="Rensing S."/>
            <person name="Lang D."/>
            <person name="Zimmer A."/>
            <person name="Terry A."/>
            <person name="Salamov A."/>
            <person name="Shapiro H."/>
            <person name="Nishiyama T."/>
            <person name="Perroud P.-F."/>
            <person name="Lindquist E."/>
            <person name="Kamisugi Y."/>
            <person name="Tanahashi T."/>
            <person name="Sakakibara K."/>
            <person name="Fujita T."/>
            <person name="Oishi K."/>
            <person name="Shin-I T."/>
            <person name="Kuroki Y."/>
            <person name="Toyoda A."/>
            <person name="Suzuki Y."/>
            <person name="Hashimoto A."/>
            <person name="Yamaguchi K."/>
            <person name="Sugano A."/>
            <person name="Kohara Y."/>
            <person name="Fujiyama A."/>
            <person name="Anterola A."/>
            <person name="Aoki S."/>
            <person name="Ashton N."/>
            <person name="Barbazuk W.B."/>
            <person name="Barker E."/>
            <person name="Bennetzen J."/>
            <person name="Bezanilla M."/>
            <person name="Blankenship R."/>
            <person name="Cho S.H."/>
            <person name="Dutcher S."/>
            <person name="Estelle M."/>
            <person name="Fawcett J.A."/>
            <person name="Gundlach H."/>
            <person name="Hanada K."/>
            <person name="Heyl A."/>
            <person name="Hicks K.A."/>
            <person name="Hugh J."/>
            <person name="Lohr M."/>
            <person name="Mayer K."/>
            <person name="Melkozernov A."/>
            <person name="Murata T."/>
            <person name="Nelson D."/>
            <person name="Pils B."/>
            <person name="Prigge M."/>
            <person name="Reiss B."/>
            <person name="Renner T."/>
            <person name="Rombauts S."/>
            <person name="Rushton P."/>
            <person name="Sanderfoot A."/>
            <person name="Schween G."/>
            <person name="Shiu S.-H."/>
            <person name="Stueber K."/>
            <person name="Theodoulou F.L."/>
            <person name="Tu H."/>
            <person name="Van de Peer Y."/>
            <person name="Verrier P.J."/>
            <person name="Waters E."/>
            <person name="Wood A."/>
            <person name="Yang L."/>
            <person name="Cove D."/>
            <person name="Cuming A."/>
            <person name="Hasebe M."/>
            <person name="Lucas S."/>
            <person name="Mishler D.B."/>
            <person name="Reski R."/>
            <person name="Grigoriev I."/>
            <person name="Quatrano R.S."/>
            <person name="Boore J.L."/>
        </authorList>
    </citation>
    <scope>NUCLEOTIDE SEQUENCE [LARGE SCALE GENOMIC DNA]</scope>
    <source>
        <strain evidence="3 4">cv. Gransden 2004</strain>
    </source>
</reference>
<dbReference type="Gramene" id="Pp3c23_16940V3.1">
    <property type="protein sequence ID" value="Pp3c23_16940V3.1"/>
    <property type="gene ID" value="Pp3c23_16940"/>
</dbReference>
<dbReference type="PANTHER" id="PTHR31569:SF4">
    <property type="entry name" value="SWIM-TYPE DOMAIN-CONTAINING PROTEIN"/>
    <property type="match status" value="1"/>
</dbReference>
<evidence type="ECO:0000313" key="2">
    <source>
        <dbReference type="EMBL" id="PNR29498.1"/>
    </source>
</evidence>
<feature type="compositionally biased region" description="Basic and acidic residues" evidence="1">
    <location>
        <begin position="65"/>
        <end position="88"/>
    </location>
</feature>
<dbReference type="InParanoid" id="A0A2K1IJQ4"/>
<feature type="compositionally biased region" description="Acidic residues" evidence="1">
    <location>
        <begin position="26"/>
        <end position="48"/>
    </location>
</feature>
<reference evidence="2 4" key="2">
    <citation type="journal article" date="2018" name="Plant J.">
        <title>The Physcomitrella patens chromosome-scale assembly reveals moss genome structure and evolution.</title>
        <authorList>
            <person name="Lang D."/>
            <person name="Ullrich K.K."/>
            <person name="Murat F."/>
            <person name="Fuchs J."/>
            <person name="Jenkins J."/>
            <person name="Haas F.B."/>
            <person name="Piednoel M."/>
            <person name="Gundlach H."/>
            <person name="Van Bel M."/>
            <person name="Meyberg R."/>
            <person name="Vives C."/>
            <person name="Morata J."/>
            <person name="Symeonidi A."/>
            <person name="Hiss M."/>
            <person name="Muchero W."/>
            <person name="Kamisugi Y."/>
            <person name="Saleh O."/>
            <person name="Blanc G."/>
            <person name="Decker E.L."/>
            <person name="van Gessel N."/>
            <person name="Grimwood J."/>
            <person name="Hayes R.D."/>
            <person name="Graham S.W."/>
            <person name="Gunter L.E."/>
            <person name="McDaniel S.F."/>
            <person name="Hoernstein S.N.W."/>
            <person name="Larsson A."/>
            <person name="Li F.W."/>
            <person name="Perroud P.F."/>
            <person name="Phillips J."/>
            <person name="Ranjan P."/>
            <person name="Rokshar D.S."/>
            <person name="Rothfels C.J."/>
            <person name="Schneider L."/>
            <person name="Shu S."/>
            <person name="Stevenson D.W."/>
            <person name="Thummler F."/>
            <person name="Tillich M."/>
            <person name="Villarreal Aguilar J.C."/>
            <person name="Widiez T."/>
            <person name="Wong G.K."/>
            <person name="Wymore A."/>
            <person name="Zhang Y."/>
            <person name="Zimmer A.D."/>
            <person name="Quatrano R.S."/>
            <person name="Mayer K.F.X."/>
            <person name="Goodstein D."/>
            <person name="Casacuberta J.M."/>
            <person name="Vandepoele K."/>
            <person name="Reski R."/>
            <person name="Cuming A.C."/>
            <person name="Tuskan G.A."/>
            <person name="Maumus F."/>
            <person name="Salse J."/>
            <person name="Schmutz J."/>
            <person name="Rensing S.A."/>
        </authorList>
    </citation>
    <scope>NUCLEOTIDE SEQUENCE [LARGE SCALE GENOMIC DNA]</scope>
    <source>
        <strain evidence="3 4">cv. Gransden 2004</strain>
    </source>
</reference>
<evidence type="ECO:0000313" key="3">
    <source>
        <dbReference type="EnsemblPlants" id="Pp3c23_16940V3.1"/>
    </source>
</evidence>
<dbReference type="EMBL" id="ABEU02000023">
    <property type="protein sequence ID" value="PNR29498.1"/>
    <property type="molecule type" value="Genomic_DNA"/>
</dbReference>
<reference evidence="3" key="3">
    <citation type="submission" date="2020-12" db="UniProtKB">
        <authorList>
            <consortium name="EnsemblPlants"/>
        </authorList>
    </citation>
    <scope>IDENTIFICATION</scope>
</reference>
<protein>
    <submittedName>
        <fullName evidence="2 3">Uncharacterized protein</fullName>
    </submittedName>
</protein>
<name>A0A2K1IJQ4_PHYPA</name>
<evidence type="ECO:0000256" key="1">
    <source>
        <dbReference type="SAM" id="MobiDB-lite"/>
    </source>
</evidence>
<dbReference type="Proteomes" id="UP000006727">
    <property type="component" value="Chromosome 23"/>
</dbReference>
<dbReference type="PANTHER" id="PTHR31569">
    <property type="entry name" value="SWIM-TYPE DOMAIN-CONTAINING PROTEIN"/>
    <property type="match status" value="1"/>
</dbReference>
<sequence>MIQDCNNQQEAVDRAQVERNAHEVEDGITIEEGEHEEGDEDEAVECAQEEGNAHEIEEGFVIAEGDAHGDPHNEGDEHEERDAHEDDKVASEQLMTIMRGVKPASFETREAFLGHYRKIAQNQGYVLTIGNSAKRQGHNGTQKNGCWIADTRNVQHNHSPARGWKIAAHPFARRLTNQDRETVACMTKASSAPKEILSAIKAIEGKGEHEYDREGEGQKFAILKNIYNARAKIREEELAGRKPIPYLLEKLQHDGYYERHIVDTNEALQRLFFSHPESIVMAGIFSIVFVIDATYQMPLIHVIGVTSCEWDAAITMVQTKEEFWEKMGRLKVMNEAAFANLESAWLQYVEMFAAYVVDEVMHLRINTTSRIEGSHASLKVQLCSSTGNIVTVFERVELVINRQLHEIQIELCCNQISSTHRHGGKFLLSDLLGNVAIGAMDLMMENVATMSADMQKFLGTDFVCHHRLRKTHGLPSYHELVYPVVNKTPIPLDSIHQFWKTLTLVPSDVKDSHTELESVLCLIQARFKMISSDVVRKQILGQLDATAHSKKGFANVAEPAVVVSTKRPSGTKRLQSAFEIAEKKAKRSEGEENIKAIPIGNNSKKSSNKVTIVEANDPKIAGLEQRIRDIYESKTDI</sequence>
<evidence type="ECO:0000313" key="4">
    <source>
        <dbReference type="Proteomes" id="UP000006727"/>
    </source>
</evidence>
<dbReference type="AlphaFoldDB" id="A0A2K1IJQ4"/>
<dbReference type="PaxDb" id="3218-PP1S222_125V6.1"/>